<reference evidence="2" key="2">
    <citation type="journal article" date="2015" name="Fish Shellfish Immunol.">
        <title>Early steps in the European eel (Anguilla anguilla)-Vibrio vulnificus interaction in the gills: Role of the RtxA13 toxin.</title>
        <authorList>
            <person name="Callol A."/>
            <person name="Pajuelo D."/>
            <person name="Ebbesson L."/>
            <person name="Teles M."/>
            <person name="MacKenzie S."/>
            <person name="Amaro C."/>
        </authorList>
    </citation>
    <scope>NUCLEOTIDE SEQUENCE</scope>
</reference>
<reference evidence="2" key="1">
    <citation type="submission" date="2014-11" db="EMBL/GenBank/DDBJ databases">
        <authorList>
            <person name="Amaro Gonzalez C."/>
        </authorList>
    </citation>
    <scope>NUCLEOTIDE SEQUENCE</scope>
</reference>
<evidence type="ECO:0000313" key="2">
    <source>
        <dbReference type="EMBL" id="JAH99940.1"/>
    </source>
</evidence>
<feature type="transmembrane region" description="Helical" evidence="1">
    <location>
        <begin position="54"/>
        <end position="83"/>
    </location>
</feature>
<organism evidence="2">
    <name type="scientific">Anguilla anguilla</name>
    <name type="common">European freshwater eel</name>
    <name type="synonym">Muraena anguilla</name>
    <dbReference type="NCBI Taxonomy" id="7936"/>
    <lineage>
        <taxon>Eukaryota</taxon>
        <taxon>Metazoa</taxon>
        <taxon>Chordata</taxon>
        <taxon>Craniata</taxon>
        <taxon>Vertebrata</taxon>
        <taxon>Euteleostomi</taxon>
        <taxon>Actinopterygii</taxon>
        <taxon>Neopterygii</taxon>
        <taxon>Teleostei</taxon>
        <taxon>Anguilliformes</taxon>
        <taxon>Anguillidae</taxon>
        <taxon>Anguilla</taxon>
    </lineage>
</organism>
<keyword evidence="1" id="KW-0472">Membrane</keyword>
<dbReference type="EMBL" id="GBXM01008637">
    <property type="protein sequence ID" value="JAH99940.1"/>
    <property type="molecule type" value="Transcribed_RNA"/>
</dbReference>
<evidence type="ECO:0000256" key="1">
    <source>
        <dbReference type="SAM" id="Phobius"/>
    </source>
</evidence>
<sequence length="84" mass="10208">MLKKKKKIFDKYFKRTDFRLPLIFDRFKNSSGLLAFLRIGKKCFLRHLNFSFPFLFIFSEIAYVASIQVVPFFCVCRCIWLFYT</sequence>
<proteinExistence type="predicted"/>
<dbReference type="AlphaFoldDB" id="A0A0E9XDM2"/>
<keyword evidence="1" id="KW-1133">Transmembrane helix</keyword>
<protein>
    <submittedName>
        <fullName evidence="2">Uncharacterized protein</fullName>
    </submittedName>
</protein>
<name>A0A0E9XDM2_ANGAN</name>
<keyword evidence="1" id="KW-0812">Transmembrane</keyword>
<accession>A0A0E9XDM2</accession>